<reference evidence="6 7" key="1">
    <citation type="journal article" date="2023" name="G3 (Bethesda)">
        <title>A high-quality reference genome for the fission yeast Schizosaccharomyces osmophilus.</title>
        <authorList>
            <person name="Jia G.S."/>
            <person name="Zhang W.C."/>
            <person name="Liang Y."/>
            <person name="Liu X.H."/>
            <person name="Rhind N."/>
            <person name="Pidoux A."/>
            <person name="Brysch-Herzberg M."/>
            <person name="Du L.L."/>
        </authorList>
    </citation>
    <scope>NUCLEOTIDE SEQUENCE [LARGE SCALE GENOMIC DNA]</scope>
    <source>
        <strain evidence="6 7">CBS 15793</strain>
    </source>
</reference>
<dbReference type="InterPro" id="IPR016024">
    <property type="entry name" value="ARM-type_fold"/>
</dbReference>
<dbReference type="GeneID" id="80874466"/>
<keyword evidence="3" id="KW-0677">Repeat</keyword>
<dbReference type="GO" id="GO:0006661">
    <property type="term" value="P:phosphatidylinositol biosynthetic process"/>
    <property type="evidence" value="ECO:0007669"/>
    <property type="project" value="InterPro"/>
</dbReference>
<dbReference type="GO" id="GO:0000329">
    <property type="term" value="C:fungal-type vacuole membrane"/>
    <property type="evidence" value="ECO:0007669"/>
    <property type="project" value="TreeGrafter"/>
</dbReference>
<evidence type="ECO:0000313" key="7">
    <source>
        <dbReference type="Proteomes" id="UP001212411"/>
    </source>
</evidence>
<comment type="similarity">
    <text evidence="2">Belongs to the VAC14 family.</text>
</comment>
<dbReference type="EMBL" id="CP115611">
    <property type="protein sequence ID" value="WBW71052.1"/>
    <property type="molecule type" value="Genomic_DNA"/>
</dbReference>
<evidence type="ECO:0000256" key="1">
    <source>
        <dbReference type="ARBA" id="ARBA00004308"/>
    </source>
</evidence>
<accession>A0AAE9W916</accession>
<dbReference type="AlphaFoldDB" id="A0AAE9W916"/>
<dbReference type="InterPro" id="IPR011989">
    <property type="entry name" value="ARM-like"/>
</dbReference>
<comment type="subcellular location">
    <subcellularLocation>
        <location evidence="1">Endomembrane system</location>
    </subcellularLocation>
</comment>
<dbReference type="PANTHER" id="PTHR16023:SF0">
    <property type="entry name" value="PROTEIN VAC14 HOMOLOG"/>
    <property type="match status" value="1"/>
</dbReference>
<protein>
    <submittedName>
        <fullName evidence="6">PAS complex subunit, involved in phosphoinositide metabolism Vac14</fullName>
    </submittedName>
</protein>
<evidence type="ECO:0000256" key="3">
    <source>
        <dbReference type="ARBA" id="ARBA00022737"/>
    </source>
</evidence>
<evidence type="ECO:0000259" key="5">
    <source>
        <dbReference type="Pfam" id="PF11916"/>
    </source>
</evidence>
<dbReference type="SUPFAM" id="SSF48371">
    <property type="entry name" value="ARM repeat"/>
    <property type="match status" value="1"/>
</dbReference>
<evidence type="ECO:0000313" key="6">
    <source>
        <dbReference type="EMBL" id="WBW71052.1"/>
    </source>
</evidence>
<dbReference type="PANTHER" id="PTHR16023">
    <property type="entry name" value="TAX1 BINDING PROTEIN-RELATED"/>
    <property type="match status" value="1"/>
</dbReference>
<name>A0AAE9W916_9SCHI</name>
<gene>
    <name evidence="6" type="primary">vac14</name>
    <name evidence="6" type="ORF">SOMG_00984</name>
</gene>
<feature type="domain" description="Vacuolar protein 14 C-terminal Fig4-binding" evidence="5">
    <location>
        <begin position="545"/>
        <end position="720"/>
    </location>
</feature>
<keyword evidence="4" id="KW-0472">Membrane</keyword>
<dbReference type="RefSeq" id="XP_056035295.1">
    <property type="nucleotide sequence ID" value="XM_056179777.1"/>
</dbReference>
<dbReference type="KEGG" id="som:SOMG_00984"/>
<evidence type="ECO:0000256" key="4">
    <source>
        <dbReference type="ARBA" id="ARBA00023136"/>
    </source>
</evidence>
<dbReference type="FunFam" id="1.25.10.10:FF:002086">
    <property type="entry name" value="Protein VAC14 homolog"/>
    <property type="match status" value="1"/>
</dbReference>
<dbReference type="Gene3D" id="1.25.10.10">
    <property type="entry name" value="Leucine-rich Repeat Variant"/>
    <property type="match status" value="2"/>
</dbReference>
<dbReference type="InterPro" id="IPR026825">
    <property type="entry name" value="Vac14"/>
</dbReference>
<dbReference type="Pfam" id="PF12755">
    <property type="entry name" value="Vac14_Fab1_bd"/>
    <property type="match status" value="1"/>
</dbReference>
<sequence>MIQRSYYQPYCHLLLPLDNLIAHGLTHKLYDKRKSTAYELERVVRQYLEKNETDKVQDVINELADNFIYSPTKGSNAVYGGLIGLAAVAIALGPKIDKYMESIIMPVLYCFNDSDSKIRYYACESMYNIGKVAKGEVFRFFNLMFDVLCKLFADTEITVKNGAELLDRLVKDIVIQQASTYMSSVENLDNFKDKTATSSMQDVPVLSCESPQMQTFSLAKLVPLLSERLYVINPNTRMFLVSWIRLLDSIPDLEFISYLPYLLDGLMNYLSDPNESIRIVTSNCLYDFLREIQRIAKVKYHILQRDEESEPDFFNLMIRRVTSDSEMHEISEYVEGSLKDGSFILEAHIQIDCKKILEIIVNHLGSSVPLIQEKALKWLYEFIYISPKDVLVLISKVLENLLPLMSKGENIRQTAKELSQNLVILVSKVMDIEISELDTSQNDNSLTVDFHTLIEVLQKLLSNDNEETRLCSLEWVLLLQRRAGGKLISMHDTIFQTFLMQLSDPSDLVVSRILELLAYIAISHKSENLVPFLKYLLQMFSEDRKFLNSRGNLIIRQLCNHIEGERVYTAFASILEVEENLELASTMVEVLNNNLFTAPELFDLRKKLKQNSLKLQNIFTTLYRAWCHNSVAVFALCLLSQNYEHAANLLTVFAEIEFNVDMLIQLDKLVQLIESPVFTYMRLQLLEPEKYPYLHKALYGILMLLPQSSAFRTLRDRLQCTTVTKSSVLLPNERISRTRRDDPYWSDLLERLRTVQLSHQNNYREPIRATNLALAGALPSIPTATTISTTTSASGITTTASNSKDLIANKFPHAVAVPPGTRKKSK</sequence>
<organism evidence="6 7">
    <name type="scientific">Schizosaccharomyces osmophilus</name>
    <dbReference type="NCBI Taxonomy" id="2545709"/>
    <lineage>
        <taxon>Eukaryota</taxon>
        <taxon>Fungi</taxon>
        <taxon>Dikarya</taxon>
        <taxon>Ascomycota</taxon>
        <taxon>Taphrinomycotina</taxon>
        <taxon>Schizosaccharomycetes</taxon>
        <taxon>Schizosaccharomycetales</taxon>
        <taxon>Schizosaccharomycetaceae</taxon>
        <taxon>Schizosaccharomyces</taxon>
    </lineage>
</organism>
<keyword evidence="7" id="KW-1185">Reference proteome</keyword>
<proteinExistence type="inferred from homology"/>
<dbReference type="Pfam" id="PF11916">
    <property type="entry name" value="Vac14_Fig4_bd"/>
    <property type="match status" value="1"/>
</dbReference>
<evidence type="ECO:0000256" key="2">
    <source>
        <dbReference type="ARBA" id="ARBA00010225"/>
    </source>
</evidence>
<dbReference type="GO" id="GO:0070772">
    <property type="term" value="C:PAS complex"/>
    <property type="evidence" value="ECO:0007669"/>
    <property type="project" value="InterPro"/>
</dbReference>
<dbReference type="InterPro" id="IPR021841">
    <property type="entry name" value="VAC14_Fig4p-bd"/>
</dbReference>
<dbReference type="GO" id="GO:0010008">
    <property type="term" value="C:endosome membrane"/>
    <property type="evidence" value="ECO:0007669"/>
    <property type="project" value="TreeGrafter"/>
</dbReference>
<dbReference type="Proteomes" id="UP001212411">
    <property type="component" value="Chromosome 1"/>
</dbReference>